<sequence>MRLWLLAGLAAALTLVAVAGADLGDSTEVEDVVGEKEDRLRVRREDKKPRPPPSQPCPGCYSPLSKPGKPARARRQVEKQQQPGRRPRPEHTWRPGVLTSLSKDEDRLRVRREDKKRRPPLSEPCPGCYSPLRKLGEPARARRQVEKQQQPGRRPTWRPGSLSLLRPAKPEVQDSEVRTRREVERYPQLRPGPRSNSPGHSLYNYGYMTALSSPANISLQDNHQQERVKREGQKPQRDRPTRKPTWRPGSGSIIGWSPPEEVKDKLPAPKLPCPGCHGSVATGQEGRSAEGILSPRTRREDERPPVAKRQAKQRARDRLYCAGCYSGITLRSQTPPLREAAEGGSSGD</sequence>
<protein>
    <submittedName>
        <fullName evidence="3">Uncharacterized protein</fullName>
    </submittedName>
</protein>
<feature type="compositionally biased region" description="Basic and acidic residues" evidence="1">
    <location>
        <begin position="168"/>
        <end position="187"/>
    </location>
</feature>
<dbReference type="AlphaFoldDB" id="A0A9D3XC19"/>
<keyword evidence="4" id="KW-1185">Reference proteome</keyword>
<evidence type="ECO:0000256" key="2">
    <source>
        <dbReference type="SAM" id="SignalP"/>
    </source>
</evidence>
<name>A0A9D3XC19_9SAUR</name>
<feature type="compositionally biased region" description="Basic and acidic residues" evidence="1">
    <location>
        <begin position="134"/>
        <end position="146"/>
    </location>
</feature>
<feature type="chain" id="PRO_5038605064" evidence="2">
    <location>
        <begin position="22"/>
        <end position="348"/>
    </location>
</feature>
<feature type="region of interest" description="Disordered" evidence="1">
    <location>
        <begin position="221"/>
        <end position="315"/>
    </location>
</feature>
<feature type="region of interest" description="Disordered" evidence="1">
    <location>
        <begin position="25"/>
        <end position="206"/>
    </location>
</feature>
<accession>A0A9D3XC19</accession>
<evidence type="ECO:0000256" key="1">
    <source>
        <dbReference type="SAM" id="MobiDB-lite"/>
    </source>
</evidence>
<reference evidence="3" key="1">
    <citation type="submission" date="2021-09" db="EMBL/GenBank/DDBJ databases">
        <title>The genome of Mauremys mutica provides insights into the evolution of semi-aquatic lifestyle.</title>
        <authorList>
            <person name="Gong S."/>
            <person name="Gao Y."/>
        </authorList>
    </citation>
    <scope>NUCLEOTIDE SEQUENCE</scope>
    <source>
        <strain evidence="3">MM-2020</strain>
        <tissue evidence="3">Muscle</tissue>
    </source>
</reference>
<evidence type="ECO:0000313" key="4">
    <source>
        <dbReference type="Proteomes" id="UP000827986"/>
    </source>
</evidence>
<feature type="compositionally biased region" description="Basic and acidic residues" evidence="1">
    <location>
        <begin position="33"/>
        <end position="49"/>
    </location>
</feature>
<feature type="compositionally biased region" description="Basic and acidic residues" evidence="1">
    <location>
        <begin position="102"/>
        <end position="113"/>
    </location>
</feature>
<dbReference type="EMBL" id="JAHDVG010000474">
    <property type="protein sequence ID" value="KAH1176931.1"/>
    <property type="molecule type" value="Genomic_DNA"/>
</dbReference>
<keyword evidence="2" id="KW-0732">Signal</keyword>
<comment type="caution">
    <text evidence="3">The sequence shown here is derived from an EMBL/GenBank/DDBJ whole genome shotgun (WGS) entry which is preliminary data.</text>
</comment>
<evidence type="ECO:0000313" key="3">
    <source>
        <dbReference type="EMBL" id="KAH1176931.1"/>
    </source>
</evidence>
<gene>
    <name evidence="3" type="ORF">KIL84_010633</name>
</gene>
<feature type="signal peptide" evidence="2">
    <location>
        <begin position="1"/>
        <end position="21"/>
    </location>
</feature>
<organism evidence="3 4">
    <name type="scientific">Mauremys mutica</name>
    <name type="common">yellowpond turtle</name>
    <dbReference type="NCBI Taxonomy" id="74926"/>
    <lineage>
        <taxon>Eukaryota</taxon>
        <taxon>Metazoa</taxon>
        <taxon>Chordata</taxon>
        <taxon>Craniata</taxon>
        <taxon>Vertebrata</taxon>
        <taxon>Euteleostomi</taxon>
        <taxon>Archelosauria</taxon>
        <taxon>Testudinata</taxon>
        <taxon>Testudines</taxon>
        <taxon>Cryptodira</taxon>
        <taxon>Durocryptodira</taxon>
        <taxon>Testudinoidea</taxon>
        <taxon>Geoemydidae</taxon>
        <taxon>Geoemydinae</taxon>
        <taxon>Mauremys</taxon>
    </lineage>
</organism>
<feature type="compositionally biased region" description="Basic and acidic residues" evidence="1">
    <location>
        <begin position="223"/>
        <end position="241"/>
    </location>
</feature>
<dbReference type="Proteomes" id="UP000827986">
    <property type="component" value="Unassembled WGS sequence"/>
</dbReference>
<proteinExistence type="predicted"/>